<dbReference type="GO" id="GO:0051539">
    <property type="term" value="F:4 iron, 4 sulfur cluster binding"/>
    <property type="evidence" value="ECO:0007669"/>
    <property type="project" value="UniProtKB-KW"/>
</dbReference>
<dbReference type="EMBL" id="CP009043">
    <property type="protein sequence ID" value="AII14457.1"/>
    <property type="molecule type" value="Genomic_DNA"/>
</dbReference>
<evidence type="ECO:0000256" key="5">
    <source>
        <dbReference type="ARBA" id="ARBA00023004"/>
    </source>
</evidence>
<dbReference type="SUPFAM" id="SSF52141">
    <property type="entry name" value="Uracil-DNA glycosylase-like"/>
    <property type="match status" value="1"/>
</dbReference>
<name>A0A076FAF7_9BACT</name>
<dbReference type="Gene3D" id="3.40.470.10">
    <property type="entry name" value="Uracil-DNA glycosylase-like domain"/>
    <property type="match status" value="1"/>
</dbReference>
<evidence type="ECO:0000313" key="9">
    <source>
        <dbReference type="EMBL" id="AII14457.1"/>
    </source>
</evidence>
<dbReference type="PANTHER" id="PTHR33693">
    <property type="entry name" value="TYPE-5 URACIL-DNA GLYCOSYLASE"/>
    <property type="match status" value="1"/>
</dbReference>
<dbReference type="KEGG" id="caj:CIG1485E_0597"/>
<dbReference type="STRING" id="1244531.CIG2463D_0597"/>
<evidence type="ECO:0000256" key="4">
    <source>
        <dbReference type="ARBA" id="ARBA00022801"/>
    </source>
</evidence>
<dbReference type="GO" id="GO:0097506">
    <property type="term" value="F:deaminated base DNA N-glycosylase activity"/>
    <property type="evidence" value="ECO:0007669"/>
    <property type="project" value="UniProtKB-ARBA"/>
</dbReference>
<proteinExistence type="predicted"/>
<evidence type="ECO:0000256" key="6">
    <source>
        <dbReference type="ARBA" id="ARBA00023014"/>
    </source>
</evidence>
<dbReference type="InterPro" id="IPR036895">
    <property type="entry name" value="Uracil-DNA_glycosylase-like_sf"/>
</dbReference>
<reference evidence="10" key="1">
    <citation type="journal article" date="2014" name="Genome Announc.">
        <title>Complete Genome Sequence of Campylobacter iguaniorum Strain 1485ET, Isolated from a Bearded Dragon (Pogona vitticeps).</title>
        <authorList>
            <person name="Gilbert M.J."/>
            <person name="Miller W.G."/>
            <person name="Yee E."/>
            <person name="Kik M."/>
            <person name="Wagenaar J.A."/>
            <person name="Duim B."/>
        </authorList>
    </citation>
    <scope>NUCLEOTIDE SEQUENCE [LARGE SCALE GENOMIC DNA]</scope>
    <source>
        <strain evidence="10">1485E</strain>
    </source>
</reference>
<dbReference type="AlphaFoldDB" id="A0A076FAF7"/>
<sequence length="209" mass="23704">MSNILYKLHFYKAIGYKFVDIDSFFSQSENGVLSFESLNQDIGSCNLCQLCKTRTKSVVGSGSKQPNLMIVSSHPDSNDDKAGYANLDEDFRQKLEQIGIKNENIYFTYLLKCKPSSNLTYMSLGFRQCQYYFGEELRLVNPKVILALGEDVFLNITNEKNCAFDSVRGGIFKFKNALLLPTYSLEFVAKNPSLLPNFNNDLEKLKGYA</sequence>
<dbReference type="InterPro" id="IPR005122">
    <property type="entry name" value="Uracil-DNA_glycosylase-like"/>
</dbReference>
<dbReference type="Pfam" id="PF03167">
    <property type="entry name" value="UDG"/>
    <property type="match status" value="1"/>
</dbReference>
<accession>A0A076FAF7</accession>
<keyword evidence="4" id="KW-0378">Hydrolase</keyword>
<keyword evidence="10" id="KW-1185">Reference proteome</keyword>
<dbReference type="PANTHER" id="PTHR33693:SF1">
    <property type="entry name" value="TYPE-4 URACIL-DNA GLYCOSYLASE"/>
    <property type="match status" value="1"/>
</dbReference>
<dbReference type="Proteomes" id="UP000028486">
    <property type="component" value="Chromosome"/>
</dbReference>
<keyword evidence="2" id="KW-0479">Metal-binding</keyword>
<feature type="domain" description="Uracil-DNA glycosylase-like" evidence="8">
    <location>
        <begin position="60"/>
        <end position="202"/>
    </location>
</feature>
<keyword evidence="3" id="KW-0227">DNA damage</keyword>
<dbReference type="OrthoDB" id="5363213at2"/>
<dbReference type="GO" id="GO:0046872">
    <property type="term" value="F:metal ion binding"/>
    <property type="evidence" value="ECO:0007669"/>
    <property type="project" value="UniProtKB-KW"/>
</dbReference>
<dbReference type="eggNOG" id="COG1573">
    <property type="taxonomic scope" value="Bacteria"/>
</dbReference>
<protein>
    <submittedName>
        <fullName evidence="9">Uracil-DNA glycosylase family protein</fullName>
    </submittedName>
</protein>
<dbReference type="GO" id="GO:0006281">
    <property type="term" value="P:DNA repair"/>
    <property type="evidence" value="ECO:0007669"/>
    <property type="project" value="UniProtKB-KW"/>
</dbReference>
<evidence type="ECO:0000256" key="1">
    <source>
        <dbReference type="ARBA" id="ARBA00022485"/>
    </source>
</evidence>
<gene>
    <name evidence="9" type="ORF">CIG1485E_0597</name>
</gene>
<dbReference type="InterPro" id="IPR051536">
    <property type="entry name" value="UDG_Type-4/5"/>
</dbReference>
<dbReference type="RefSeq" id="WP_038453567.1">
    <property type="nucleotide sequence ID" value="NZ_CP009043.1"/>
</dbReference>
<keyword evidence="7" id="KW-0234">DNA repair</keyword>
<organism evidence="9 10">
    <name type="scientific">Campylobacter iguaniorum</name>
    <dbReference type="NCBI Taxonomy" id="1244531"/>
    <lineage>
        <taxon>Bacteria</taxon>
        <taxon>Pseudomonadati</taxon>
        <taxon>Campylobacterota</taxon>
        <taxon>Epsilonproteobacteria</taxon>
        <taxon>Campylobacterales</taxon>
        <taxon>Campylobacteraceae</taxon>
        <taxon>Campylobacter</taxon>
    </lineage>
</organism>
<evidence type="ECO:0000256" key="3">
    <source>
        <dbReference type="ARBA" id="ARBA00022763"/>
    </source>
</evidence>
<evidence type="ECO:0000313" key="10">
    <source>
        <dbReference type="Proteomes" id="UP000028486"/>
    </source>
</evidence>
<keyword evidence="6" id="KW-0411">Iron-sulfur</keyword>
<keyword evidence="5" id="KW-0408">Iron</keyword>
<dbReference type="HOGENOM" id="CLU_044815_1_4_7"/>
<evidence type="ECO:0000256" key="7">
    <source>
        <dbReference type="ARBA" id="ARBA00023204"/>
    </source>
</evidence>
<evidence type="ECO:0000256" key="2">
    <source>
        <dbReference type="ARBA" id="ARBA00022723"/>
    </source>
</evidence>
<keyword evidence="1" id="KW-0004">4Fe-4S</keyword>
<evidence type="ECO:0000259" key="8">
    <source>
        <dbReference type="Pfam" id="PF03167"/>
    </source>
</evidence>